<dbReference type="Gene3D" id="3.40.50.720">
    <property type="entry name" value="NAD(P)-binding Rossmann-like Domain"/>
    <property type="match status" value="1"/>
</dbReference>
<dbReference type="STRING" id="1094556.MCY_00931"/>
<dbReference type="InterPro" id="IPR036291">
    <property type="entry name" value="NAD(P)-bd_dom_sf"/>
</dbReference>
<dbReference type="Proteomes" id="UP000001077">
    <property type="component" value="Unassembled WGS sequence"/>
</dbReference>
<sequence length="58" mass="6770">MMGDPTSTAKFAWLLIMSARRKLCKYMSDMKKGRWKRAFNNQMKGATLGIFGCGWVYW</sequence>
<dbReference type="PATRIC" id="fig|1094556.3.peg.1062"/>
<protein>
    <submittedName>
        <fullName evidence="1">Uncharacterized protein</fullName>
    </submittedName>
</protein>
<organism evidence="1 2">
    <name type="scientific">Bartonella rattimassiliensis 15908</name>
    <dbReference type="NCBI Taxonomy" id="1094556"/>
    <lineage>
        <taxon>Bacteria</taxon>
        <taxon>Pseudomonadati</taxon>
        <taxon>Pseudomonadota</taxon>
        <taxon>Alphaproteobacteria</taxon>
        <taxon>Hyphomicrobiales</taxon>
        <taxon>Bartonellaceae</taxon>
        <taxon>Bartonella</taxon>
    </lineage>
</organism>
<dbReference type="AlphaFoldDB" id="J1JMJ4"/>
<proteinExistence type="predicted"/>
<gene>
    <name evidence="1" type="ORF">MCY_00931</name>
</gene>
<name>J1JMJ4_9HYPH</name>
<keyword evidence="2" id="KW-1185">Reference proteome</keyword>
<evidence type="ECO:0000313" key="1">
    <source>
        <dbReference type="EMBL" id="EJF85917.1"/>
    </source>
</evidence>
<dbReference type="SUPFAM" id="SSF51735">
    <property type="entry name" value="NAD(P)-binding Rossmann-fold domains"/>
    <property type="match status" value="1"/>
</dbReference>
<evidence type="ECO:0000313" key="2">
    <source>
        <dbReference type="Proteomes" id="UP000001077"/>
    </source>
</evidence>
<reference evidence="1 2" key="1">
    <citation type="submission" date="2012-03" db="EMBL/GenBank/DDBJ databases">
        <title>The Genome Sequence of Bartonella rattimassiliensis 15908.</title>
        <authorList>
            <consortium name="The Broad Institute Genome Sequencing Platform"/>
            <consortium name="The Broad Institute Genome Sequencing Center for Infectious Disease"/>
            <person name="Feldgarden M."/>
            <person name="Kirby J."/>
            <person name="Kosoy M."/>
            <person name="Birtles R."/>
            <person name="Probert W.S."/>
            <person name="Chiaraviglio L."/>
            <person name="Young S.K."/>
            <person name="Zeng Q."/>
            <person name="Gargeya S."/>
            <person name="Fitzgerald M."/>
            <person name="Haas B."/>
            <person name="Abouelleil A."/>
            <person name="Alvarado L."/>
            <person name="Arachchi H.M."/>
            <person name="Berlin A."/>
            <person name="Chapman S.B."/>
            <person name="Gearin G."/>
            <person name="Goldberg J."/>
            <person name="Griggs A."/>
            <person name="Gujja S."/>
            <person name="Hansen M."/>
            <person name="Heiman D."/>
            <person name="Howarth C."/>
            <person name="Larimer J."/>
            <person name="Lui A."/>
            <person name="MacDonald P.J.P."/>
            <person name="McCowen C."/>
            <person name="Montmayeur A."/>
            <person name="Murphy C."/>
            <person name="Neiman D."/>
            <person name="Pearson M."/>
            <person name="Priest M."/>
            <person name="Roberts A."/>
            <person name="Saif S."/>
            <person name="Shea T."/>
            <person name="Sisk P."/>
            <person name="Stolte C."/>
            <person name="Sykes S."/>
            <person name="Wortman J."/>
            <person name="Nusbaum C."/>
            <person name="Birren B."/>
        </authorList>
    </citation>
    <scope>NUCLEOTIDE SEQUENCE [LARGE SCALE GENOMIC DNA]</scope>
    <source>
        <strain evidence="1 2">15908</strain>
    </source>
</reference>
<comment type="caution">
    <text evidence="1">The sequence shown here is derived from an EMBL/GenBank/DDBJ whole genome shotgun (WGS) entry which is preliminary data.</text>
</comment>
<dbReference type="EMBL" id="AILY01000021">
    <property type="protein sequence ID" value="EJF85917.1"/>
    <property type="molecule type" value="Genomic_DNA"/>
</dbReference>
<dbReference type="HOGENOM" id="CLU_2970107_0_0_5"/>
<accession>J1JMJ4</accession>